<dbReference type="Proteomes" id="UP001196068">
    <property type="component" value="Unassembled WGS sequence"/>
</dbReference>
<keyword evidence="1" id="KW-0812">Transmembrane</keyword>
<feature type="transmembrane region" description="Helical" evidence="1">
    <location>
        <begin position="240"/>
        <end position="258"/>
    </location>
</feature>
<evidence type="ECO:0000313" key="3">
    <source>
        <dbReference type="Proteomes" id="UP001196068"/>
    </source>
</evidence>
<feature type="transmembrane region" description="Helical" evidence="1">
    <location>
        <begin position="270"/>
        <end position="288"/>
    </location>
</feature>
<feature type="transmembrane region" description="Helical" evidence="1">
    <location>
        <begin position="166"/>
        <end position="184"/>
    </location>
</feature>
<organism evidence="2 3">
    <name type="scientific">Plastoroseomonas arctica</name>
    <dbReference type="NCBI Taxonomy" id="1509237"/>
    <lineage>
        <taxon>Bacteria</taxon>
        <taxon>Pseudomonadati</taxon>
        <taxon>Pseudomonadota</taxon>
        <taxon>Alphaproteobacteria</taxon>
        <taxon>Acetobacterales</taxon>
        <taxon>Acetobacteraceae</taxon>
        <taxon>Plastoroseomonas</taxon>
    </lineage>
</organism>
<keyword evidence="3" id="KW-1185">Reference proteome</keyword>
<proteinExistence type="predicted"/>
<feature type="transmembrane region" description="Helical" evidence="1">
    <location>
        <begin position="114"/>
        <end position="135"/>
    </location>
</feature>
<comment type="caution">
    <text evidence="2">The sequence shown here is derived from an EMBL/GenBank/DDBJ whole genome shotgun (WGS) entry which is preliminary data.</text>
</comment>
<feature type="transmembrane region" description="Helical" evidence="1">
    <location>
        <begin position="141"/>
        <end position="159"/>
    </location>
</feature>
<feature type="transmembrane region" description="Helical" evidence="1">
    <location>
        <begin position="438"/>
        <end position="460"/>
    </location>
</feature>
<reference evidence="2" key="1">
    <citation type="submission" date="2020-01" db="EMBL/GenBank/DDBJ databases">
        <authorList>
            <person name="Rat A."/>
        </authorList>
    </citation>
    <scope>NUCLEOTIDE SEQUENCE</scope>
    <source>
        <strain evidence="2">LMG 28251</strain>
    </source>
</reference>
<keyword evidence="1" id="KW-0472">Membrane</keyword>
<gene>
    <name evidence="2" type="ORF">GXW79_03545</name>
</gene>
<keyword evidence="1" id="KW-1133">Transmembrane helix</keyword>
<name>A0AAF1KN51_9PROT</name>
<feature type="transmembrane region" description="Helical" evidence="1">
    <location>
        <begin position="204"/>
        <end position="228"/>
    </location>
</feature>
<sequence>MPRRIDSQDGPSPLLPLILVLAAGLLHWRVAHMAGGFLADGSLADPDSWTRILRVLALHEGAGWHDGILRTLSAPDGLSLHWTRPLDVMILAPARIAMAFGVEPREAILWSGAWVCPAQHLLALAAGVWAAKALWPGMPAWFAAVLLLGNGAALAYSVAGAADHHTLILLAALVTLGAGMRAAINPERGAQAWLAGFAGGFGIWISPEALLTVAPLLAGLGLAWLLAWDGHRHALQGLRASAGLGLMLALAIGTERPFDEWLLAEQDRVSIQHLAMAAAAAATFLLAAPLGRLPVWARLPAGAILAAAAGAALVWQWPELLRASLGAADAGAAALLLPGVDEMQPLRFGTLDGLADSVIWAGTAPLALLALALGLEFEGWSRNGRWTAALMVLLSLLTALAATLMARRFSLDLAAPAAIGAAGLLPLLGRLLMGPSRVVAVALFAALLLGLPVLAGLLAAPAEAEVRAAQDCPTGALVAFLAAHPPAAPGAVMLADNVNLGPELAWRTPYRQTAAPYHRGGAALLDTSAVLAATEDSEALAILARRSVRLLLLCRAAPHLGGPFAEDSFRSRLLAGARPEGWTEVTTSQEVTQDFLLLSLD</sequence>
<dbReference type="EMBL" id="JAAEDH010000002">
    <property type="protein sequence ID" value="MBR0654148.1"/>
    <property type="molecule type" value="Genomic_DNA"/>
</dbReference>
<evidence type="ECO:0000313" key="2">
    <source>
        <dbReference type="EMBL" id="MBR0654148.1"/>
    </source>
</evidence>
<evidence type="ECO:0000256" key="1">
    <source>
        <dbReference type="SAM" id="Phobius"/>
    </source>
</evidence>
<feature type="transmembrane region" description="Helical" evidence="1">
    <location>
        <begin position="353"/>
        <end position="374"/>
    </location>
</feature>
<dbReference type="AlphaFoldDB" id="A0AAF1KN51"/>
<protein>
    <submittedName>
        <fullName evidence="2">Uncharacterized protein</fullName>
    </submittedName>
</protein>
<feature type="transmembrane region" description="Helical" evidence="1">
    <location>
        <begin position="295"/>
        <end position="317"/>
    </location>
</feature>
<feature type="transmembrane region" description="Helical" evidence="1">
    <location>
        <begin position="386"/>
        <end position="406"/>
    </location>
</feature>
<accession>A0AAF1KN51</accession>
<reference evidence="2" key="2">
    <citation type="journal article" date="2021" name="Syst. Appl. Microbiol.">
        <title>Roseomonas hellenica sp. nov., isolated from roots of wild-growing Alkanna tinctoria.</title>
        <authorList>
            <person name="Rat A."/>
            <person name="Naranjo H.D."/>
            <person name="Lebbe L."/>
            <person name="Cnockaert M."/>
            <person name="Krigas N."/>
            <person name="Grigoriadou K."/>
            <person name="Maloupa E."/>
            <person name="Willems A."/>
        </authorList>
    </citation>
    <scope>NUCLEOTIDE SEQUENCE</scope>
    <source>
        <strain evidence="2">LMG 28251</strain>
    </source>
</reference>
<dbReference type="RefSeq" id="WP_211872928.1">
    <property type="nucleotide sequence ID" value="NZ_JAAEDH010000002.1"/>
</dbReference>
<feature type="transmembrane region" description="Helical" evidence="1">
    <location>
        <begin position="413"/>
        <end position="432"/>
    </location>
</feature>